<dbReference type="RefSeq" id="WP_208176601.1">
    <property type="nucleotide sequence ID" value="NZ_JAGETZ010000008.1"/>
</dbReference>
<dbReference type="InterPro" id="IPR002514">
    <property type="entry name" value="Transposase_8"/>
</dbReference>
<dbReference type="Pfam" id="PF01527">
    <property type="entry name" value="HTH_Tnp_1"/>
    <property type="match status" value="1"/>
</dbReference>
<dbReference type="PANTHER" id="PTHR33609">
    <property type="entry name" value="LOW CALCIUM RESPONSE LOCUS PROTEIN S"/>
    <property type="match status" value="1"/>
</dbReference>
<dbReference type="EMBL" id="JAGETZ010000008">
    <property type="protein sequence ID" value="MBO2010913.1"/>
    <property type="molecule type" value="Genomic_DNA"/>
</dbReference>
<dbReference type="SUPFAM" id="SSF46689">
    <property type="entry name" value="Homeodomain-like"/>
    <property type="match status" value="1"/>
</dbReference>
<organism evidence="1 2">
    <name type="scientific">Hymenobacter negativus</name>
    <dbReference type="NCBI Taxonomy" id="2795026"/>
    <lineage>
        <taxon>Bacteria</taxon>
        <taxon>Pseudomonadati</taxon>
        <taxon>Bacteroidota</taxon>
        <taxon>Cytophagia</taxon>
        <taxon>Cytophagales</taxon>
        <taxon>Hymenobacteraceae</taxon>
        <taxon>Hymenobacter</taxon>
    </lineage>
</organism>
<dbReference type="InterPro" id="IPR052546">
    <property type="entry name" value="Transposase_8_domain"/>
</dbReference>
<accession>A0ABS3QIT9</accession>
<sequence>MKKGRFSVAQIVAILQQQASSWMVTQLVRKHGLSNATFYTWKSKYGGASVAELTRVEHLKEENRYLKQMVADLSLQNQATKEILRKKASVLRR</sequence>
<gene>
    <name evidence="1" type="ORF">J4E00_17770</name>
</gene>
<dbReference type="Proteomes" id="UP000664369">
    <property type="component" value="Unassembled WGS sequence"/>
</dbReference>
<reference evidence="1 2" key="1">
    <citation type="submission" date="2021-03" db="EMBL/GenBank/DDBJ databases">
        <authorList>
            <person name="Kim M.K."/>
        </authorList>
    </citation>
    <scope>NUCLEOTIDE SEQUENCE [LARGE SCALE GENOMIC DNA]</scope>
    <source>
        <strain evidence="1 2">BT442</strain>
    </source>
</reference>
<comment type="caution">
    <text evidence="1">The sequence shown here is derived from an EMBL/GenBank/DDBJ whole genome shotgun (WGS) entry which is preliminary data.</text>
</comment>
<evidence type="ECO:0000313" key="1">
    <source>
        <dbReference type="EMBL" id="MBO2010913.1"/>
    </source>
</evidence>
<evidence type="ECO:0000313" key="2">
    <source>
        <dbReference type="Proteomes" id="UP000664369"/>
    </source>
</evidence>
<keyword evidence="2" id="KW-1185">Reference proteome</keyword>
<dbReference type="PANTHER" id="PTHR33609:SF1">
    <property type="entry name" value="TRANSPOSASE"/>
    <property type="match status" value="1"/>
</dbReference>
<protein>
    <submittedName>
        <fullName evidence="1">Transposase</fullName>
    </submittedName>
</protein>
<dbReference type="InterPro" id="IPR009057">
    <property type="entry name" value="Homeodomain-like_sf"/>
</dbReference>
<name>A0ABS3QIT9_9BACT</name>
<proteinExistence type="predicted"/>